<protein>
    <submittedName>
        <fullName evidence="9">M3 family metallopeptidase</fullName>
    </submittedName>
</protein>
<reference evidence="9" key="1">
    <citation type="submission" date="2021-02" db="EMBL/GenBank/DDBJ databases">
        <title>Fulvivirga sp. S481 isolated from sea water.</title>
        <authorList>
            <person name="Bae S.S."/>
            <person name="Baek K."/>
        </authorList>
    </citation>
    <scope>NUCLEOTIDE SEQUENCE</scope>
    <source>
        <strain evidence="9">S481</strain>
    </source>
</reference>
<dbReference type="PANTHER" id="PTHR43660">
    <property type="entry name" value="DIPEPTIDYL CARBOXYPEPTIDASE"/>
    <property type="match status" value="1"/>
</dbReference>
<evidence type="ECO:0000313" key="10">
    <source>
        <dbReference type="Proteomes" id="UP000662783"/>
    </source>
</evidence>
<dbReference type="Proteomes" id="UP000662783">
    <property type="component" value="Chromosome"/>
</dbReference>
<evidence type="ECO:0000256" key="7">
    <source>
        <dbReference type="RuleBase" id="RU003435"/>
    </source>
</evidence>
<dbReference type="InterPro" id="IPR034005">
    <property type="entry name" value="M3A_DCP"/>
</dbReference>
<organism evidence="9 10">
    <name type="scientific">Fulvivirga lutea</name>
    <dbReference type="NCBI Taxonomy" id="2810512"/>
    <lineage>
        <taxon>Bacteria</taxon>
        <taxon>Pseudomonadati</taxon>
        <taxon>Bacteroidota</taxon>
        <taxon>Cytophagia</taxon>
        <taxon>Cytophagales</taxon>
        <taxon>Fulvivirgaceae</taxon>
        <taxon>Fulvivirga</taxon>
    </lineage>
</organism>
<dbReference type="CDD" id="cd06456">
    <property type="entry name" value="M3A_DCP"/>
    <property type="match status" value="1"/>
</dbReference>
<comment type="cofactor">
    <cofactor evidence="7">
        <name>Zn(2+)</name>
        <dbReference type="ChEBI" id="CHEBI:29105"/>
    </cofactor>
    <text evidence="7">Binds 1 zinc ion.</text>
</comment>
<dbReference type="GO" id="GO:0006508">
    <property type="term" value="P:proteolysis"/>
    <property type="evidence" value="ECO:0007669"/>
    <property type="project" value="UniProtKB-KW"/>
</dbReference>
<dbReference type="GO" id="GO:0005829">
    <property type="term" value="C:cytosol"/>
    <property type="evidence" value="ECO:0007669"/>
    <property type="project" value="TreeGrafter"/>
</dbReference>
<evidence type="ECO:0000256" key="5">
    <source>
        <dbReference type="ARBA" id="ARBA00022833"/>
    </source>
</evidence>
<dbReference type="InterPro" id="IPR001567">
    <property type="entry name" value="Pept_M3A_M3B_dom"/>
</dbReference>
<accession>A0A975A172</accession>
<dbReference type="PANTHER" id="PTHR43660:SF1">
    <property type="entry name" value="DIPEPTIDYL CARBOXYPEPTIDASE"/>
    <property type="match status" value="1"/>
</dbReference>
<dbReference type="GO" id="GO:0046872">
    <property type="term" value="F:metal ion binding"/>
    <property type="evidence" value="ECO:0007669"/>
    <property type="project" value="UniProtKB-UniRule"/>
</dbReference>
<gene>
    <name evidence="9" type="ORF">JR347_03385</name>
</gene>
<evidence type="ECO:0000313" key="9">
    <source>
        <dbReference type="EMBL" id="QSE98139.1"/>
    </source>
</evidence>
<dbReference type="KEGG" id="fuv:JR347_03385"/>
<keyword evidence="4 7" id="KW-0378">Hydrolase</keyword>
<dbReference type="GO" id="GO:0004180">
    <property type="term" value="F:carboxypeptidase activity"/>
    <property type="evidence" value="ECO:0007669"/>
    <property type="project" value="TreeGrafter"/>
</dbReference>
<dbReference type="GO" id="GO:0004222">
    <property type="term" value="F:metalloendopeptidase activity"/>
    <property type="evidence" value="ECO:0007669"/>
    <property type="project" value="InterPro"/>
</dbReference>
<dbReference type="Pfam" id="PF01432">
    <property type="entry name" value="Peptidase_M3"/>
    <property type="match status" value="1"/>
</dbReference>
<dbReference type="PROSITE" id="PS51257">
    <property type="entry name" value="PROKAR_LIPOPROTEIN"/>
    <property type="match status" value="1"/>
</dbReference>
<keyword evidence="5 7" id="KW-0862">Zinc</keyword>
<dbReference type="AlphaFoldDB" id="A0A975A172"/>
<dbReference type="RefSeq" id="WP_205722647.1">
    <property type="nucleotide sequence ID" value="NZ_CP070608.1"/>
</dbReference>
<dbReference type="Gene3D" id="1.10.1370.10">
    <property type="entry name" value="Neurolysin, domain 3"/>
    <property type="match status" value="1"/>
</dbReference>
<feature type="domain" description="Peptidase M3A/M3B catalytic" evidence="8">
    <location>
        <begin position="260"/>
        <end position="709"/>
    </location>
</feature>
<dbReference type="InterPro" id="IPR024079">
    <property type="entry name" value="MetalloPept_cat_dom_sf"/>
</dbReference>
<evidence type="ECO:0000256" key="2">
    <source>
        <dbReference type="ARBA" id="ARBA00022670"/>
    </source>
</evidence>
<dbReference type="Gene3D" id="3.40.390.10">
    <property type="entry name" value="Collagenase (Catalytic Domain)"/>
    <property type="match status" value="1"/>
</dbReference>
<dbReference type="SUPFAM" id="SSF55486">
    <property type="entry name" value="Metalloproteases ('zincins'), catalytic domain"/>
    <property type="match status" value="1"/>
</dbReference>
<evidence type="ECO:0000256" key="4">
    <source>
        <dbReference type="ARBA" id="ARBA00022801"/>
    </source>
</evidence>
<comment type="similarity">
    <text evidence="1 7">Belongs to the peptidase M3 family.</text>
</comment>
<dbReference type="InterPro" id="IPR024077">
    <property type="entry name" value="Neurolysin/TOP_dom2"/>
</dbReference>
<dbReference type="InterPro" id="IPR024080">
    <property type="entry name" value="Neurolysin/TOP_N"/>
</dbReference>
<keyword evidence="2 7" id="KW-0645">Protease</keyword>
<dbReference type="Gene3D" id="1.20.1050.40">
    <property type="entry name" value="Endopeptidase. Chain P, domain 1"/>
    <property type="match status" value="1"/>
</dbReference>
<evidence type="ECO:0000256" key="6">
    <source>
        <dbReference type="ARBA" id="ARBA00023049"/>
    </source>
</evidence>
<evidence type="ECO:0000259" key="8">
    <source>
        <dbReference type="Pfam" id="PF01432"/>
    </source>
</evidence>
<sequence length="714" mass="81408">MNFKKLTTYLTIVSAVAWTACSQSSQPEEEEFTTDNVLLKEWSGPYGGLPAFDQMNLDSLKPALTEGMRLNLQEIDKIANNPEPPTFENTIVALESTGDALNRVFVYYGIWSSNMSSPEFREIQAEMAPVISEFSSKITQNEKLFQRVKAVYEQTQKEPRSPEEQRLVQLTYEGYAMNGADLDEESKKRYAEINKELSSLYTKFASNVLADEESYETFLTKDQLGGLSESYINSAAKAAADRGKEGMYAVINTRSSMDPFLTYSTERDLREKVWRNYYSRGDNGGEHDNNQIIADILKLRDERVALLGHDNYAEWRLQNRMAKKPENAMQMMESVWPAAIARVDEEVADMQAIADKNGDNITIEPWDYRYYAEKVRQDKYDLDSDEVKQYLQLDKLREAMFFVAGELFNFKFTPVPEGTVPVYQEDVKVWEVTDKTSGEHIGLWYLDPFARQGKRSGAWANSYRSHTTFEGKETVLVSNNSNFVKPAPGDAVLVSWDDANTFFHEFGHALHALSSNVEYPTLNGGVRDYTEFQSQLLERWLSTDEVTNNYLVHHKTGEAMPQELIAKINKASTFNQGFATTEYLASALMDMYYHTTDPEGIDPDAFEKETLAKLNMPDELVMRHRSPHFGHVFSGEGYAAAYYGYMWADVLTSDAAEAFKEAPGGFYDKEVAEKLVKYLFAPRNSMDPAEAYRKFRGRDAKIEALMRDRGFPVK</sequence>
<keyword evidence="6 7" id="KW-0482">Metalloprotease</keyword>
<proteinExistence type="inferred from homology"/>
<dbReference type="InterPro" id="IPR045090">
    <property type="entry name" value="Pept_M3A_M3B"/>
</dbReference>
<name>A0A975A172_9BACT</name>
<keyword evidence="10" id="KW-1185">Reference proteome</keyword>
<evidence type="ECO:0000256" key="3">
    <source>
        <dbReference type="ARBA" id="ARBA00022723"/>
    </source>
</evidence>
<dbReference type="EMBL" id="CP070608">
    <property type="protein sequence ID" value="QSE98139.1"/>
    <property type="molecule type" value="Genomic_DNA"/>
</dbReference>
<evidence type="ECO:0000256" key="1">
    <source>
        <dbReference type="ARBA" id="ARBA00006040"/>
    </source>
</evidence>
<keyword evidence="3 7" id="KW-0479">Metal-binding</keyword>